<evidence type="ECO:0000256" key="4">
    <source>
        <dbReference type="ARBA" id="ARBA00023242"/>
    </source>
</evidence>
<protein>
    <submittedName>
        <fullName evidence="9">Uncharacterized protein</fullName>
    </submittedName>
</protein>
<feature type="domain" description="Myb-like" evidence="6">
    <location>
        <begin position="298"/>
        <end position="348"/>
    </location>
</feature>
<gene>
    <name evidence="9" type="ORF">HGRIS_009596</name>
</gene>
<dbReference type="InterPro" id="IPR001005">
    <property type="entry name" value="SANT/Myb"/>
</dbReference>
<dbReference type="SMART" id="SM00717">
    <property type="entry name" value="SANT"/>
    <property type="match status" value="5"/>
</dbReference>
<feature type="compositionally biased region" description="Polar residues" evidence="5">
    <location>
        <begin position="436"/>
        <end position="456"/>
    </location>
</feature>
<evidence type="ECO:0000256" key="1">
    <source>
        <dbReference type="ARBA" id="ARBA00023015"/>
    </source>
</evidence>
<evidence type="ECO:0000259" key="7">
    <source>
        <dbReference type="PROSITE" id="PS51293"/>
    </source>
</evidence>
<feature type="domain" description="HTH myb-type" evidence="8">
    <location>
        <begin position="353"/>
        <end position="402"/>
    </location>
</feature>
<dbReference type="InterPro" id="IPR017930">
    <property type="entry name" value="Myb_dom"/>
</dbReference>
<feature type="compositionally biased region" description="Polar residues" evidence="5">
    <location>
        <begin position="529"/>
        <end position="540"/>
    </location>
</feature>
<evidence type="ECO:0000256" key="2">
    <source>
        <dbReference type="ARBA" id="ARBA00023125"/>
    </source>
</evidence>
<evidence type="ECO:0000313" key="9">
    <source>
        <dbReference type="EMBL" id="KAL0949547.1"/>
    </source>
</evidence>
<feature type="region of interest" description="Disordered" evidence="5">
    <location>
        <begin position="395"/>
        <end position="779"/>
    </location>
</feature>
<dbReference type="PROSITE" id="PS51293">
    <property type="entry name" value="SANT"/>
    <property type="match status" value="1"/>
</dbReference>
<reference evidence="10" key="1">
    <citation type="submission" date="2024-06" db="EMBL/GenBank/DDBJ databases">
        <title>Multi-omics analyses provide insights into the biosynthesis of the anticancer antibiotic pleurotin in Hohenbuehelia grisea.</title>
        <authorList>
            <person name="Weaver J.A."/>
            <person name="Alberti F."/>
        </authorList>
    </citation>
    <scope>NUCLEOTIDE SEQUENCE [LARGE SCALE GENOMIC DNA]</scope>
    <source>
        <strain evidence="10">T-177</strain>
    </source>
</reference>
<dbReference type="SUPFAM" id="SSF46689">
    <property type="entry name" value="Homeodomain-like"/>
    <property type="match status" value="3"/>
</dbReference>
<dbReference type="CDD" id="cd00167">
    <property type="entry name" value="SANT"/>
    <property type="match status" value="4"/>
</dbReference>
<dbReference type="PROSITE" id="PS50090">
    <property type="entry name" value="MYB_LIKE"/>
    <property type="match status" value="4"/>
</dbReference>
<dbReference type="InterPro" id="IPR009057">
    <property type="entry name" value="Homeodomain-like_sf"/>
</dbReference>
<organism evidence="9 10">
    <name type="scientific">Hohenbuehelia grisea</name>
    <dbReference type="NCBI Taxonomy" id="104357"/>
    <lineage>
        <taxon>Eukaryota</taxon>
        <taxon>Fungi</taxon>
        <taxon>Dikarya</taxon>
        <taxon>Basidiomycota</taxon>
        <taxon>Agaricomycotina</taxon>
        <taxon>Agaricomycetes</taxon>
        <taxon>Agaricomycetidae</taxon>
        <taxon>Agaricales</taxon>
        <taxon>Pleurotineae</taxon>
        <taxon>Pleurotaceae</taxon>
        <taxon>Hohenbuehelia</taxon>
    </lineage>
</organism>
<feature type="domain" description="Myb-like" evidence="6">
    <location>
        <begin position="195"/>
        <end position="249"/>
    </location>
</feature>
<dbReference type="Pfam" id="PF13921">
    <property type="entry name" value="Myb_DNA-bind_6"/>
    <property type="match status" value="1"/>
</dbReference>
<dbReference type="PANTHER" id="PTHR46621:SF1">
    <property type="entry name" value="SNRNA-ACTIVATING PROTEIN COMPLEX SUBUNIT 4"/>
    <property type="match status" value="1"/>
</dbReference>
<dbReference type="Pfam" id="PF00249">
    <property type="entry name" value="Myb_DNA-binding"/>
    <property type="match status" value="3"/>
</dbReference>
<evidence type="ECO:0000256" key="3">
    <source>
        <dbReference type="ARBA" id="ARBA00023163"/>
    </source>
</evidence>
<dbReference type="InterPro" id="IPR051575">
    <property type="entry name" value="Myb-like_DNA-bd"/>
</dbReference>
<feature type="compositionally biased region" description="Basic residues" evidence="5">
    <location>
        <begin position="507"/>
        <end position="517"/>
    </location>
</feature>
<feature type="domain" description="HTH myb-type" evidence="8">
    <location>
        <begin position="298"/>
        <end position="352"/>
    </location>
</feature>
<dbReference type="InterPro" id="IPR017884">
    <property type="entry name" value="SANT_dom"/>
</dbReference>
<feature type="domain" description="Myb-like" evidence="6">
    <location>
        <begin position="352"/>
        <end position="398"/>
    </location>
</feature>
<dbReference type="PROSITE" id="PS51294">
    <property type="entry name" value="HTH_MYB"/>
    <property type="match status" value="2"/>
</dbReference>
<name>A0ABR3J223_9AGAR</name>
<dbReference type="PANTHER" id="PTHR46621">
    <property type="entry name" value="SNRNA-ACTIVATING PROTEIN COMPLEX SUBUNIT 4"/>
    <property type="match status" value="1"/>
</dbReference>
<proteinExistence type="predicted"/>
<feature type="domain" description="SANT" evidence="7">
    <location>
        <begin position="351"/>
        <end position="402"/>
    </location>
</feature>
<evidence type="ECO:0000259" key="6">
    <source>
        <dbReference type="PROSITE" id="PS50090"/>
    </source>
</evidence>
<evidence type="ECO:0000256" key="5">
    <source>
        <dbReference type="SAM" id="MobiDB-lite"/>
    </source>
</evidence>
<feature type="domain" description="Myb-like" evidence="6">
    <location>
        <begin position="253"/>
        <end position="297"/>
    </location>
</feature>
<keyword evidence="1" id="KW-0805">Transcription regulation</keyword>
<sequence>MSELQLPSLERNDSQSQGNLKELVSTALQSNKQHQNALTVYTERLADELAKVDKWLTLADVEEDDEQDLETLGTVVVTGAKRAVGLIPSQQLLHSESPFYEEASKRERYLSLTTMHPMKQRELDALQEGVKAENYRKHAFESQRRGERIYDLPPQDILYNTDGLDWDRIAEKVTDTSNVHRTPKECQVRWLGDRHPLINHEPWKTEEIETLKKIVSEMSEDRINWTEVAQKLGTQRTPLDCMRNAMSRVTHTWDKDSDAQLLKYVQIYGKDNWNIVAMHISENVTAQQCQSRYFRSLDSRLTRGSWSEEEDRRLRLAVEAYGNSWTEVALSMHGRTNEQCRERWSVIANPDKRSEWTAEEDELLIEAYSTIGPRWKAISEKVSGRTDRQCRVRYSQLGKQQPPVPEASPVAESAPQADGVSQPAVAASTPGPSVPDSATLSNPAEGNSEAASNGQNDAAEPASTAPRPKPRPKKKAMPNATTAEPEKDTQAEAGPSSAAVPTPVPKAKPRPRPRPRAKTTQAEAAPSTVDPTPDQSSRNDGATDGDEPPSAACSVDETGDDTIQTRGPRPAPRARAQTRKTQTKKPNTAAQASPEPEIDDEAGEDQPTPTSNAIEAASPAPKTRGWRRAAQADANNRPSKRRKTGTEKTGPSPVDGGLDESQAPDEPAAEPGVTGNEDEGSTAPRRSQRSRRGQPPSPVKRVPRKATQPAPEEGPQAEVDTQNPVVSPRPEPPNSDDGDNGVQATTTTSAAKTKSKKTHPTEAPPPTRRQPRRRCVAPK</sequence>
<keyword evidence="3" id="KW-0804">Transcription</keyword>
<dbReference type="Proteomes" id="UP001556367">
    <property type="component" value="Unassembled WGS sequence"/>
</dbReference>
<feature type="compositionally biased region" description="Basic residues" evidence="5">
    <location>
        <begin position="769"/>
        <end position="779"/>
    </location>
</feature>
<dbReference type="EMBL" id="JASNQZ010000012">
    <property type="protein sequence ID" value="KAL0949547.1"/>
    <property type="molecule type" value="Genomic_DNA"/>
</dbReference>
<evidence type="ECO:0000313" key="10">
    <source>
        <dbReference type="Proteomes" id="UP001556367"/>
    </source>
</evidence>
<evidence type="ECO:0000259" key="8">
    <source>
        <dbReference type="PROSITE" id="PS51294"/>
    </source>
</evidence>
<dbReference type="Gene3D" id="1.10.10.60">
    <property type="entry name" value="Homeodomain-like"/>
    <property type="match status" value="4"/>
</dbReference>
<keyword evidence="10" id="KW-1185">Reference proteome</keyword>
<keyword evidence="2" id="KW-0238">DNA-binding</keyword>
<accession>A0ABR3J223</accession>
<keyword evidence="4" id="KW-0539">Nucleus</keyword>
<comment type="caution">
    <text evidence="9">The sequence shown here is derived from an EMBL/GenBank/DDBJ whole genome shotgun (WGS) entry which is preliminary data.</text>
</comment>